<dbReference type="SUPFAM" id="SSF52833">
    <property type="entry name" value="Thioredoxin-like"/>
    <property type="match status" value="1"/>
</dbReference>
<evidence type="ECO:0000313" key="4">
    <source>
        <dbReference type="Proteomes" id="UP000054823"/>
    </source>
</evidence>
<evidence type="ECO:0000259" key="2">
    <source>
        <dbReference type="PROSITE" id="PS50405"/>
    </source>
</evidence>
<dbReference type="InterPro" id="IPR010987">
    <property type="entry name" value="Glutathione-S-Trfase_C-like"/>
</dbReference>
<dbReference type="SFLD" id="SFLDS00019">
    <property type="entry name" value="Glutathione_Transferase_(cytos"/>
    <property type="match status" value="1"/>
</dbReference>
<dbReference type="Gene3D" id="1.20.1050.10">
    <property type="match status" value="1"/>
</dbReference>
<evidence type="ECO:0000259" key="1">
    <source>
        <dbReference type="PROSITE" id="PS50404"/>
    </source>
</evidence>
<dbReference type="STRING" id="321267.SHM7688_00498"/>
<feature type="domain" description="GST N-terminal" evidence="1">
    <location>
        <begin position="1"/>
        <end position="75"/>
    </location>
</feature>
<dbReference type="SFLD" id="SFLDG00358">
    <property type="entry name" value="Main_(cytGST)"/>
    <property type="match status" value="1"/>
</dbReference>
<dbReference type="PANTHER" id="PTHR44051">
    <property type="entry name" value="GLUTATHIONE S-TRANSFERASE-RELATED"/>
    <property type="match status" value="1"/>
</dbReference>
<name>A0A0P1ELR6_9RHOB</name>
<dbReference type="InterPro" id="IPR004045">
    <property type="entry name" value="Glutathione_S-Trfase_N"/>
</dbReference>
<dbReference type="PROSITE" id="PS50404">
    <property type="entry name" value="GST_NTER"/>
    <property type="match status" value="1"/>
</dbReference>
<dbReference type="SUPFAM" id="SSF47616">
    <property type="entry name" value="GST C-terminal domain-like"/>
    <property type="match status" value="1"/>
</dbReference>
<dbReference type="PROSITE" id="PS50405">
    <property type="entry name" value="GST_CTER"/>
    <property type="match status" value="1"/>
</dbReference>
<dbReference type="RefSeq" id="WP_058238435.1">
    <property type="nucleotide sequence ID" value="NZ_CYPW01000006.1"/>
</dbReference>
<accession>A0A0P1ELR6</accession>
<keyword evidence="4" id="KW-1185">Reference proteome</keyword>
<dbReference type="Gene3D" id="3.40.30.10">
    <property type="entry name" value="Glutaredoxin"/>
    <property type="match status" value="1"/>
</dbReference>
<sequence>MYEIIGNPATRAFRVLWALEELGQPYKLHADMPQSEKARALNPTGKVPILLEGEQTITDSVAIMTYLADKHGALSFAPGTLERAEQDSFTQQILDEVEAPLWSANRHTFVLPQELRVPALKDTLIWEYNRGIHNVMSRRKGPYLMGERFTLPDILLTHCAAWARFISFDSDNTELVPYIKITRARDAFQRLAPKKG</sequence>
<protein>
    <submittedName>
        <fullName evidence="3">Glutathione S-transferase GST-6.0</fullName>
        <ecNumber evidence="3">2.5.1.18</ecNumber>
    </submittedName>
</protein>
<dbReference type="GO" id="GO:0004364">
    <property type="term" value="F:glutathione transferase activity"/>
    <property type="evidence" value="ECO:0007669"/>
    <property type="project" value="UniProtKB-EC"/>
</dbReference>
<proteinExistence type="predicted"/>
<dbReference type="AlphaFoldDB" id="A0A0P1ELR6"/>
<dbReference type="InterPro" id="IPR036282">
    <property type="entry name" value="Glutathione-S-Trfase_C_sf"/>
</dbReference>
<dbReference type="EC" id="2.5.1.18" evidence="3"/>
<dbReference type="PANTHER" id="PTHR44051:SF8">
    <property type="entry name" value="GLUTATHIONE S-TRANSFERASE GSTA"/>
    <property type="match status" value="1"/>
</dbReference>
<dbReference type="Pfam" id="PF13417">
    <property type="entry name" value="GST_N_3"/>
    <property type="match status" value="1"/>
</dbReference>
<dbReference type="EMBL" id="CYPW01000006">
    <property type="protein sequence ID" value="CUH51065.1"/>
    <property type="molecule type" value="Genomic_DNA"/>
</dbReference>
<reference evidence="3 4" key="1">
    <citation type="submission" date="2015-09" db="EMBL/GenBank/DDBJ databases">
        <authorList>
            <consortium name="Swine Surveillance"/>
        </authorList>
    </citation>
    <scope>NUCLEOTIDE SEQUENCE [LARGE SCALE GENOMIC DNA]</scope>
    <source>
        <strain evidence="3 4">CECT 7688</strain>
    </source>
</reference>
<dbReference type="Proteomes" id="UP000054823">
    <property type="component" value="Unassembled WGS sequence"/>
</dbReference>
<organism evidence="3 4">
    <name type="scientific">Shimia marina</name>
    <dbReference type="NCBI Taxonomy" id="321267"/>
    <lineage>
        <taxon>Bacteria</taxon>
        <taxon>Pseudomonadati</taxon>
        <taxon>Pseudomonadota</taxon>
        <taxon>Alphaproteobacteria</taxon>
        <taxon>Rhodobacterales</taxon>
        <taxon>Roseobacteraceae</taxon>
    </lineage>
</organism>
<evidence type="ECO:0000313" key="3">
    <source>
        <dbReference type="EMBL" id="CUH51065.1"/>
    </source>
</evidence>
<dbReference type="CDD" id="cd03046">
    <property type="entry name" value="GST_N_GTT1_like"/>
    <property type="match status" value="1"/>
</dbReference>
<gene>
    <name evidence="3" type="primary">gstB_2</name>
    <name evidence="3" type="ORF">SHM7688_00498</name>
</gene>
<dbReference type="OrthoDB" id="9810080at2"/>
<feature type="domain" description="GST C-terminal" evidence="2">
    <location>
        <begin position="79"/>
        <end position="196"/>
    </location>
</feature>
<dbReference type="InterPro" id="IPR040079">
    <property type="entry name" value="Glutathione_S-Trfase"/>
</dbReference>
<keyword evidence="3" id="KW-0808">Transferase</keyword>
<dbReference type="InterPro" id="IPR036249">
    <property type="entry name" value="Thioredoxin-like_sf"/>
</dbReference>